<dbReference type="AlphaFoldDB" id="A0AAF3FKL9"/>
<sequence>MISFRLKKMIKVSQKLKYCYECNKAPINGETLLECANYPRSFHPRCCCYPKVTPERRKRYNSREIHRFDT</sequence>
<dbReference type="WBParaSite" id="MBELARI_LOCUS7538">
    <property type="protein sequence ID" value="MBELARI_LOCUS7538"/>
    <property type="gene ID" value="MBELARI_LOCUS7538"/>
</dbReference>
<proteinExistence type="predicted"/>
<name>A0AAF3FKL9_9BILA</name>
<dbReference type="Proteomes" id="UP000887575">
    <property type="component" value="Unassembled WGS sequence"/>
</dbReference>
<evidence type="ECO:0000313" key="2">
    <source>
        <dbReference type="WBParaSite" id="MBELARI_LOCUS7538"/>
    </source>
</evidence>
<organism evidence="1 2">
    <name type="scientific">Mesorhabditis belari</name>
    <dbReference type="NCBI Taxonomy" id="2138241"/>
    <lineage>
        <taxon>Eukaryota</taxon>
        <taxon>Metazoa</taxon>
        <taxon>Ecdysozoa</taxon>
        <taxon>Nematoda</taxon>
        <taxon>Chromadorea</taxon>
        <taxon>Rhabditida</taxon>
        <taxon>Rhabditina</taxon>
        <taxon>Rhabditomorpha</taxon>
        <taxon>Rhabditoidea</taxon>
        <taxon>Rhabditidae</taxon>
        <taxon>Mesorhabditinae</taxon>
        <taxon>Mesorhabditis</taxon>
    </lineage>
</organism>
<evidence type="ECO:0000313" key="1">
    <source>
        <dbReference type="Proteomes" id="UP000887575"/>
    </source>
</evidence>
<protein>
    <submittedName>
        <fullName evidence="2">Uncharacterized protein</fullName>
    </submittedName>
</protein>
<dbReference type="SUPFAM" id="SSF57903">
    <property type="entry name" value="FYVE/PHD zinc finger"/>
    <property type="match status" value="1"/>
</dbReference>
<keyword evidence="1" id="KW-1185">Reference proteome</keyword>
<accession>A0AAF3FKL9</accession>
<reference evidence="2" key="1">
    <citation type="submission" date="2024-02" db="UniProtKB">
        <authorList>
            <consortium name="WormBaseParasite"/>
        </authorList>
    </citation>
    <scope>IDENTIFICATION</scope>
</reference>
<dbReference type="InterPro" id="IPR011011">
    <property type="entry name" value="Znf_FYVE_PHD"/>
</dbReference>